<gene>
    <name evidence="3" type="ORF">R5R35_007654</name>
</gene>
<keyword evidence="4" id="KW-1185">Reference proteome</keyword>
<protein>
    <recommendedName>
        <fullName evidence="2">MIT domain-containing protein</fullName>
    </recommendedName>
</protein>
<dbReference type="Gene3D" id="1.20.58.80">
    <property type="entry name" value="Phosphotransferase system, lactose/cellobiose-type IIA subunit"/>
    <property type="match status" value="1"/>
</dbReference>
<comment type="caution">
    <text evidence="3">The sequence shown here is derived from an EMBL/GenBank/DDBJ whole genome shotgun (WGS) entry which is preliminary data.</text>
</comment>
<feature type="coiled-coil region" evidence="1">
    <location>
        <begin position="51"/>
        <end position="78"/>
    </location>
</feature>
<dbReference type="InterPro" id="IPR036181">
    <property type="entry name" value="MIT_dom_sf"/>
</dbReference>
<organism evidence="3 4">
    <name type="scientific">Gryllus longicercus</name>
    <dbReference type="NCBI Taxonomy" id="2509291"/>
    <lineage>
        <taxon>Eukaryota</taxon>
        <taxon>Metazoa</taxon>
        <taxon>Ecdysozoa</taxon>
        <taxon>Arthropoda</taxon>
        <taxon>Hexapoda</taxon>
        <taxon>Insecta</taxon>
        <taxon>Pterygota</taxon>
        <taxon>Neoptera</taxon>
        <taxon>Polyneoptera</taxon>
        <taxon>Orthoptera</taxon>
        <taxon>Ensifera</taxon>
        <taxon>Gryllidea</taxon>
        <taxon>Grylloidea</taxon>
        <taxon>Gryllidae</taxon>
        <taxon>Gryllinae</taxon>
        <taxon>Gryllus</taxon>
    </lineage>
</organism>
<dbReference type="SUPFAM" id="SSF116846">
    <property type="entry name" value="MIT domain"/>
    <property type="match status" value="1"/>
</dbReference>
<proteinExistence type="predicted"/>
<dbReference type="InterPro" id="IPR032341">
    <property type="entry name" value="MITD1_C"/>
</dbReference>
<keyword evidence="1" id="KW-0175">Coiled coil</keyword>
<evidence type="ECO:0000313" key="4">
    <source>
        <dbReference type="Proteomes" id="UP001378592"/>
    </source>
</evidence>
<dbReference type="PANTHER" id="PTHR21222">
    <property type="entry name" value="MIT DOMAIN-CONTAINING PROTEIN 1"/>
    <property type="match status" value="1"/>
</dbReference>
<dbReference type="AlphaFoldDB" id="A0AAN9VVL2"/>
<dbReference type="InterPro" id="IPR052817">
    <property type="entry name" value="MIT_domain_contain_protein1"/>
</dbReference>
<dbReference type="InterPro" id="IPR007330">
    <property type="entry name" value="MIT_dom"/>
</dbReference>
<dbReference type="EMBL" id="JAZDUA010000210">
    <property type="protein sequence ID" value="KAK7864138.1"/>
    <property type="molecule type" value="Genomic_DNA"/>
</dbReference>
<accession>A0AAN9VVL2</accession>
<dbReference type="SMART" id="SM00745">
    <property type="entry name" value="MIT"/>
    <property type="match status" value="1"/>
</dbReference>
<evidence type="ECO:0000256" key="1">
    <source>
        <dbReference type="SAM" id="Coils"/>
    </source>
</evidence>
<dbReference type="Pfam" id="PF04212">
    <property type="entry name" value="MIT"/>
    <property type="match status" value="1"/>
</dbReference>
<dbReference type="Proteomes" id="UP001378592">
    <property type="component" value="Unassembled WGS sequence"/>
</dbReference>
<dbReference type="InterPro" id="IPR038113">
    <property type="entry name" value="MITD1_C_sf"/>
</dbReference>
<reference evidence="3 4" key="1">
    <citation type="submission" date="2024-03" db="EMBL/GenBank/DDBJ databases">
        <title>The genome assembly and annotation of the cricket Gryllus longicercus Weissman &amp; Gray.</title>
        <authorList>
            <person name="Szrajer S."/>
            <person name="Gray D."/>
            <person name="Ylla G."/>
        </authorList>
    </citation>
    <scope>NUCLEOTIDE SEQUENCE [LARGE SCALE GENOMIC DNA]</scope>
    <source>
        <strain evidence="3">DAG 2021-001</strain>
        <tissue evidence="3">Whole body minus gut</tissue>
    </source>
</reference>
<feature type="domain" description="MIT" evidence="2">
    <location>
        <begin position="1"/>
        <end position="79"/>
    </location>
</feature>
<name>A0AAN9VVL2_9ORTH</name>
<dbReference type="Gene3D" id="3.30.870.30">
    <property type="entry name" value="MITD, C-terminal phospholipase D-like domain"/>
    <property type="match status" value="1"/>
</dbReference>
<evidence type="ECO:0000259" key="2">
    <source>
        <dbReference type="SMART" id="SM00745"/>
    </source>
</evidence>
<dbReference type="PANTHER" id="PTHR21222:SF1">
    <property type="entry name" value="MIT DOMAIN-CONTAINING PROTEIN 1"/>
    <property type="match status" value="1"/>
</dbReference>
<dbReference type="Pfam" id="PF16565">
    <property type="entry name" value="MIT_C"/>
    <property type="match status" value="1"/>
</dbReference>
<sequence length="243" mass="28292">MPDNAKGAISLLHRGVQLDSEKRYTEALVHYQEGLQMLIDAMKCMSDPVKKKQVHQKIEEYMSRAERLKQYVNKQKEEGKYHEQIKIEDNSTGNGYQKVFGRFLSEDVEEIRIEDPYIRAYHQCQNFLRFCELACKSCPQLKRIFLTTTREGDDKKDKEQEGWLSKLYASLLQQSITLTVVYSSTLHDRQIILSNGWIIKIGRGLDYFKAPENNMSLGSCDVDLRRCHETVVDVFHNSAVRSF</sequence>
<evidence type="ECO:0000313" key="3">
    <source>
        <dbReference type="EMBL" id="KAK7864138.1"/>
    </source>
</evidence>